<sequence>MIWHTITVAESDLELRLFAIRRAGGSVTHSFPGADGYTVIYTTAPD</sequence>
<organism evidence="1 2">
    <name type="scientific">Nocardioides astragali</name>
    <dbReference type="NCBI Taxonomy" id="1776736"/>
    <lineage>
        <taxon>Bacteria</taxon>
        <taxon>Bacillati</taxon>
        <taxon>Actinomycetota</taxon>
        <taxon>Actinomycetes</taxon>
        <taxon>Propionibacteriales</taxon>
        <taxon>Nocardioidaceae</taxon>
        <taxon>Nocardioides</taxon>
    </lineage>
</organism>
<dbReference type="EMBL" id="JBHTCH010000031">
    <property type="protein sequence ID" value="MFC7363492.1"/>
    <property type="molecule type" value="Genomic_DNA"/>
</dbReference>
<accession>A0ABW2NBV7</accession>
<reference evidence="2" key="1">
    <citation type="journal article" date="2019" name="Int. J. Syst. Evol. Microbiol.">
        <title>The Global Catalogue of Microorganisms (GCM) 10K type strain sequencing project: providing services to taxonomists for standard genome sequencing and annotation.</title>
        <authorList>
            <consortium name="The Broad Institute Genomics Platform"/>
            <consortium name="The Broad Institute Genome Sequencing Center for Infectious Disease"/>
            <person name="Wu L."/>
            <person name="Ma J."/>
        </authorList>
    </citation>
    <scope>NUCLEOTIDE SEQUENCE [LARGE SCALE GENOMIC DNA]</scope>
    <source>
        <strain evidence="2">FCH27</strain>
    </source>
</reference>
<dbReference type="Proteomes" id="UP001596524">
    <property type="component" value="Unassembled WGS sequence"/>
</dbReference>
<evidence type="ECO:0000313" key="2">
    <source>
        <dbReference type="Proteomes" id="UP001596524"/>
    </source>
</evidence>
<keyword evidence="2" id="KW-1185">Reference proteome</keyword>
<name>A0ABW2NBV7_9ACTN</name>
<evidence type="ECO:0000313" key="1">
    <source>
        <dbReference type="EMBL" id="MFC7363492.1"/>
    </source>
</evidence>
<comment type="caution">
    <text evidence="1">The sequence shown here is derived from an EMBL/GenBank/DDBJ whole genome shotgun (WGS) entry which is preliminary data.</text>
</comment>
<dbReference type="RefSeq" id="WP_255893108.1">
    <property type="nucleotide sequence ID" value="NZ_JAFMZM010000009.1"/>
</dbReference>
<gene>
    <name evidence="1" type="ORF">ACFQO6_24695</name>
</gene>
<protein>
    <submittedName>
        <fullName evidence="1">Uncharacterized protein</fullName>
    </submittedName>
</protein>
<proteinExistence type="predicted"/>